<sequence length="505" mass="52849">MQRDDIKSSLIVSCQPVPDGPMDAAEFVIGFARAAVDAGARALRIESVAYLKAVRPAVTVPIIGIVKRDLEESPVRITPFVADAEALADAGADIVAFDATDRVRPASIEALVKAVRAKGKLTMADCSSIEDARHALAAGVDFVGTTLSGYVGGPEPIDPDLSLIAGMRQLTPYVIAEGRIRTTEQAAAAVKAGAFAVVVGSAITRTEHVTSWFHEAVAKAHDTNSAETILAIDIGGTKTMAALVRGSDVLDEITVPTARQEGPDAWLAAIADRAGIWKDRYSRVGIAVTGFVQDGRWSALNPATLGIPDQYPIVEKAQAIFGKPVFAANDAQAAAWGEYRFGAGERGDLVFLTISTGIGGGIVINGRPLAGLAGHFGLIRGPSEGRSPLEDQTSGRWIASEALKAGHKATAAEVFDLAEKGAPWAKAIVSQSVLRVATLCRDIQMMLDPKRIVVGGGIGLAKGYLDQMREQLAGIESRLRPVLVPAKLGSRAGIIGVASLAGEQD</sequence>
<name>A0ABT7K199_9HYPH</name>
<accession>A0ABT7K199</accession>
<dbReference type="Gene3D" id="3.20.20.70">
    <property type="entry name" value="Aldolase class I"/>
    <property type="match status" value="1"/>
</dbReference>
<dbReference type="SUPFAM" id="SSF53067">
    <property type="entry name" value="Actin-like ATPase domain"/>
    <property type="match status" value="1"/>
</dbReference>
<keyword evidence="4 6" id="KW-0413">Isomerase</keyword>
<protein>
    <recommendedName>
        <fullName evidence="6">Putative N-acetylmannosamine-6-phosphate 2-epimerase</fullName>
        <ecNumber evidence="6">5.1.3.9</ecNumber>
    </recommendedName>
    <alternativeName>
        <fullName evidence="6">ManNAc-6-P epimerase</fullName>
    </alternativeName>
</protein>
<dbReference type="InterPro" id="IPR043129">
    <property type="entry name" value="ATPase_NBD"/>
</dbReference>
<evidence type="ECO:0000256" key="1">
    <source>
        <dbReference type="ARBA" id="ARBA00000056"/>
    </source>
</evidence>
<dbReference type="PANTHER" id="PTHR36204:SF1">
    <property type="entry name" value="N-ACETYLMANNOSAMINE-6-PHOSPHATE 2-EPIMERASE-RELATED"/>
    <property type="match status" value="1"/>
</dbReference>
<dbReference type="NCBIfam" id="NF002231">
    <property type="entry name" value="PRK01130.1"/>
    <property type="match status" value="1"/>
</dbReference>
<comment type="catalytic activity">
    <reaction evidence="1 6">
        <text>an N-acyl-D-glucosamine 6-phosphate = an N-acyl-D-mannosamine 6-phosphate</text>
        <dbReference type="Rhea" id="RHEA:23932"/>
        <dbReference type="ChEBI" id="CHEBI:57599"/>
        <dbReference type="ChEBI" id="CHEBI:57666"/>
        <dbReference type="EC" id="5.1.3.9"/>
    </reaction>
</comment>
<organism evidence="7 8">
    <name type="scientific">Rhizobium mayense</name>
    <dbReference type="NCBI Taxonomy" id="1312184"/>
    <lineage>
        <taxon>Bacteria</taxon>
        <taxon>Pseudomonadati</taxon>
        <taxon>Pseudomonadota</taxon>
        <taxon>Alphaproteobacteria</taxon>
        <taxon>Hyphomicrobiales</taxon>
        <taxon>Rhizobiaceae</taxon>
        <taxon>Rhizobium/Agrobacterium group</taxon>
        <taxon>Rhizobium</taxon>
    </lineage>
</organism>
<evidence type="ECO:0000313" key="8">
    <source>
        <dbReference type="Proteomes" id="UP001172645"/>
    </source>
</evidence>
<dbReference type="Gene3D" id="3.30.420.40">
    <property type="match status" value="2"/>
</dbReference>
<dbReference type="CDD" id="cd04729">
    <property type="entry name" value="NanE"/>
    <property type="match status" value="1"/>
</dbReference>
<dbReference type="PANTHER" id="PTHR36204">
    <property type="entry name" value="N-ACETYLMANNOSAMINE-6-PHOSPHATE 2-EPIMERASE-RELATED"/>
    <property type="match status" value="1"/>
</dbReference>
<dbReference type="Pfam" id="PF00480">
    <property type="entry name" value="ROK"/>
    <property type="match status" value="1"/>
</dbReference>
<dbReference type="InterPro" id="IPR000600">
    <property type="entry name" value="ROK"/>
</dbReference>
<gene>
    <name evidence="6" type="primary">nanE</name>
    <name evidence="7" type="ORF">PY649_23740</name>
</gene>
<dbReference type="RefSeq" id="WP_285871364.1">
    <property type="nucleotide sequence ID" value="NZ_JARFYM010000024.1"/>
</dbReference>
<dbReference type="HAMAP" id="MF_01235">
    <property type="entry name" value="ManNAc6P_epimer"/>
    <property type="match status" value="1"/>
</dbReference>
<dbReference type="EC" id="5.1.3.9" evidence="6"/>
<evidence type="ECO:0000256" key="4">
    <source>
        <dbReference type="ARBA" id="ARBA00023235"/>
    </source>
</evidence>
<dbReference type="InterPro" id="IPR011060">
    <property type="entry name" value="RibuloseP-bd_barrel"/>
</dbReference>
<proteinExistence type="inferred from homology"/>
<reference evidence="7" key="1">
    <citation type="submission" date="2023-06" db="EMBL/GenBank/DDBJ databases">
        <title>Phylogenetic Diversity of Rhizobium strains.</title>
        <authorList>
            <person name="Moura F.T."/>
            <person name="Helene L.C.F."/>
            <person name="Hungria M."/>
        </authorList>
    </citation>
    <scope>NUCLEOTIDE SEQUENCE</scope>
    <source>
        <strain evidence="7">CCGE526</strain>
    </source>
</reference>
<evidence type="ECO:0000256" key="3">
    <source>
        <dbReference type="ARBA" id="ARBA00005081"/>
    </source>
</evidence>
<evidence type="ECO:0000256" key="5">
    <source>
        <dbReference type="ARBA" id="ARBA00023277"/>
    </source>
</evidence>
<evidence type="ECO:0000256" key="6">
    <source>
        <dbReference type="HAMAP-Rule" id="MF_01235"/>
    </source>
</evidence>
<evidence type="ECO:0000313" key="7">
    <source>
        <dbReference type="EMBL" id="MDL2401927.1"/>
    </source>
</evidence>
<comment type="pathway">
    <text evidence="3 6">Amino-sugar metabolism; N-acetylneuraminate degradation; D-fructose 6-phosphate from N-acetylneuraminate: step 3/5.</text>
</comment>
<dbReference type="Proteomes" id="UP001172645">
    <property type="component" value="Unassembled WGS sequence"/>
</dbReference>
<comment type="caution">
    <text evidence="7">The sequence shown here is derived from an EMBL/GenBank/DDBJ whole genome shotgun (WGS) entry which is preliminary data.</text>
</comment>
<comment type="function">
    <text evidence="2 6">Converts N-acetylmannosamine-6-phosphate (ManNAc-6-P) to N-acetylglucosamine-6-phosphate (GlcNAc-6-P).</text>
</comment>
<keyword evidence="5 6" id="KW-0119">Carbohydrate metabolism</keyword>
<dbReference type="InterPro" id="IPR013785">
    <property type="entry name" value="Aldolase_TIM"/>
</dbReference>
<keyword evidence="8" id="KW-1185">Reference proteome</keyword>
<dbReference type="EMBL" id="JARFYM010000024">
    <property type="protein sequence ID" value="MDL2401927.1"/>
    <property type="molecule type" value="Genomic_DNA"/>
</dbReference>
<evidence type="ECO:0000256" key="2">
    <source>
        <dbReference type="ARBA" id="ARBA00002147"/>
    </source>
</evidence>
<dbReference type="InterPro" id="IPR007260">
    <property type="entry name" value="NanE"/>
</dbReference>
<comment type="similarity">
    <text evidence="6">Belongs to the NanE family.</text>
</comment>
<dbReference type="Pfam" id="PF04131">
    <property type="entry name" value="NanE"/>
    <property type="match status" value="1"/>
</dbReference>
<dbReference type="SUPFAM" id="SSF51366">
    <property type="entry name" value="Ribulose-phoshate binding barrel"/>
    <property type="match status" value="1"/>
</dbReference>
<dbReference type="GO" id="GO:0047465">
    <property type="term" value="F:N-acylglucosamine-6-phosphate 2-epimerase activity"/>
    <property type="evidence" value="ECO:0007669"/>
    <property type="project" value="UniProtKB-EC"/>
</dbReference>